<accession>A0ABV3M751</accession>
<comment type="caution">
    <text evidence="1">The sequence shown here is derived from an EMBL/GenBank/DDBJ whole genome shotgun (WGS) entry which is preliminary data.</text>
</comment>
<evidence type="ECO:0000313" key="1">
    <source>
        <dbReference type="EMBL" id="MEW2367527.1"/>
    </source>
</evidence>
<organism evidence="1 2">
    <name type="scientific">Streptomyces huasconensis</name>
    <dbReference type="NCBI Taxonomy" id="1854574"/>
    <lineage>
        <taxon>Bacteria</taxon>
        <taxon>Bacillati</taxon>
        <taxon>Actinomycetota</taxon>
        <taxon>Actinomycetes</taxon>
        <taxon>Kitasatosporales</taxon>
        <taxon>Streptomycetaceae</taxon>
        <taxon>Streptomyces</taxon>
    </lineage>
</organism>
<name>A0ABV3M751_9ACTN</name>
<evidence type="ECO:0000313" key="2">
    <source>
        <dbReference type="Proteomes" id="UP001553843"/>
    </source>
</evidence>
<dbReference type="EMBL" id="JBEYRS010000026">
    <property type="protein sequence ID" value="MEW2367527.1"/>
    <property type="molecule type" value="Genomic_DNA"/>
</dbReference>
<dbReference type="Proteomes" id="UP001553843">
    <property type="component" value="Unassembled WGS sequence"/>
</dbReference>
<reference evidence="1 2" key="1">
    <citation type="submission" date="2024-06" db="EMBL/GenBank/DDBJ databases">
        <title>The Natural Products Discovery Center: Release of the First 8490 Sequenced Strains for Exploring Actinobacteria Biosynthetic Diversity.</title>
        <authorList>
            <person name="Kalkreuter E."/>
            <person name="Kautsar S.A."/>
            <person name="Yang D."/>
            <person name="Bader C.D."/>
            <person name="Teijaro C.N."/>
            <person name="Fluegel L."/>
            <person name="Davis C.M."/>
            <person name="Simpson J.R."/>
            <person name="Lauterbach L."/>
            <person name="Steele A.D."/>
            <person name="Gui C."/>
            <person name="Meng S."/>
            <person name="Li G."/>
            <person name="Viehrig K."/>
            <person name="Ye F."/>
            <person name="Su P."/>
            <person name="Kiefer A.F."/>
            <person name="Nichols A."/>
            <person name="Cepeda A.J."/>
            <person name="Yan W."/>
            <person name="Fan B."/>
            <person name="Jiang Y."/>
            <person name="Adhikari A."/>
            <person name="Zheng C.-J."/>
            <person name="Schuster L."/>
            <person name="Cowan T.M."/>
            <person name="Smanski M.J."/>
            <person name="Chevrette M.G."/>
            <person name="De Carvalho L.P.S."/>
            <person name="Shen B."/>
        </authorList>
    </citation>
    <scope>NUCLEOTIDE SEQUENCE [LARGE SCALE GENOMIC DNA]</scope>
    <source>
        <strain evidence="1 2">NPDC047833</strain>
    </source>
</reference>
<gene>
    <name evidence="1" type="ORF">AB0887_37045</name>
</gene>
<keyword evidence="2" id="KW-1185">Reference proteome</keyword>
<dbReference type="RefSeq" id="WP_359775003.1">
    <property type="nucleotide sequence ID" value="NZ_JBEYRR010000002.1"/>
</dbReference>
<evidence type="ECO:0008006" key="3">
    <source>
        <dbReference type="Google" id="ProtNLM"/>
    </source>
</evidence>
<sequence>MKWFTDRGRWNWHPATGSQVFYGPSGGDHTGIIIAYDATFIWAVEANTSDNGSTEGDGVYIRKRRRSDATVYGYGYPAYAEGIITADASKKGVSGYRHEVAHSGPGPAELKAGAVAVNNLVAETATVNGATHTGRTYIQQNDSSSVALEIIAATSTAPQMVLIKDADGVTRFEITAAGTSIHRALAAFVSNLQIGSASADAGGGVGVVGIKNAATEPTTNAVSGGVLYAKGGALLWRGSNGTVTTIAPA</sequence>
<proteinExistence type="predicted"/>
<protein>
    <recommendedName>
        <fullName evidence="3">CHAP domain-containing protein</fullName>
    </recommendedName>
</protein>